<feature type="compositionally biased region" description="Low complexity" evidence="1">
    <location>
        <begin position="22"/>
        <end position="31"/>
    </location>
</feature>
<feature type="compositionally biased region" description="Low complexity" evidence="1">
    <location>
        <begin position="190"/>
        <end position="215"/>
    </location>
</feature>
<evidence type="ECO:0000256" key="1">
    <source>
        <dbReference type="SAM" id="MobiDB-lite"/>
    </source>
</evidence>
<feature type="compositionally biased region" description="Basic and acidic residues" evidence="1">
    <location>
        <begin position="1"/>
        <end position="14"/>
    </location>
</feature>
<protein>
    <recommendedName>
        <fullName evidence="4">Rxt3-domain-containing protein</fullName>
    </recommendedName>
</protein>
<feature type="region of interest" description="Disordered" evidence="1">
    <location>
        <begin position="491"/>
        <end position="510"/>
    </location>
</feature>
<dbReference type="GeneID" id="96001599"/>
<comment type="caution">
    <text evidence="2">The sequence shown here is derived from an EMBL/GenBank/DDBJ whole genome shotgun (WGS) entry which is preliminary data.</text>
</comment>
<dbReference type="InterPro" id="IPR036609">
    <property type="entry name" value="LCCL_sf"/>
</dbReference>
<feature type="region of interest" description="Disordered" evidence="1">
    <location>
        <begin position="453"/>
        <end position="476"/>
    </location>
</feature>
<dbReference type="Proteomes" id="UP000803884">
    <property type="component" value="Unassembled WGS sequence"/>
</dbReference>
<dbReference type="Pfam" id="PF08642">
    <property type="entry name" value="Rxt3"/>
    <property type="match status" value="1"/>
</dbReference>
<feature type="compositionally biased region" description="Pro residues" evidence="1">
    <location>
        <begin position="96"/>
        <end position="105"/>
    </location>
</feature>
<feature type="compositionally biased region" description="Basic and acidic residues" evidence="1">
    <location>
        <begin position="282"/>
        <end position="296"/>
    </location>
</feature>
<dbReference type="EMBL" id="JAAQHG020000001">
    <property type="protein sequence ID" value="KAL1590882.1"/>
    <property type="molecule type" value="Genomic_DNA"/>
</dbReference>
<feature type="compositionally biased region" description="Basic residues" evidence="1">
    <location>
        <begin position="695"/>
        <end position="721"/>
    </location>
</feature>
<keyword evidence="3" id="KW-1185">Reference proteome</keyword>
<feature type="region of interest" description="Disordered" evidence="1">
    <location>
        <begin position="1"/>
        <end position="439"/>
    </location>
</feature>
<dbReference type="Gene3D" id="2.170.130.20">
    <property type="entry name" value="LCCL-like domain"/>
    <property type="match status" value="1"/>
</dbReference>
<feature type="compositionally biased region" description="Basic residues" evidence="1">
    <location>
        <begin position="641"/>
        <end position="665"/>
    </location>
</feature>
<reference evidence="2 3" key="1">
    <citation type="journal article" date="2020" name="Microbiol. Resour. Announc.">
        <title>Draft Genome Sequence of a Cladosporium Species Isolated from the Mesophotic Ascidian Didemnum maculosum.</title>
        <authorList>
            <person name="Gioti A."/>
            <person name="Siaperas R."/>
            <person name="Nikolaivits E."/>
            <person name="Le Goff G."/>
            <person name="Ouazzani J."/>
            <person name="Kotoulas G."/>
            <person name="Topakas E."/>
        </authorList>
    </citation>
    <scope>NUCLEOTIDE SEQUENCE [LARGE SCALE GENOMIC DNA]</scope>
    <source>
        <strain evidence="2 3">TM138-S3</strain>
    </source>
</reference>
<feature type="compositionally biased region" description="Polar residues" evidence="1">
    <location>
        <begin position="383"/>
        <end position="394"/>
    </location>
</feature>
<dbReference type="SUPFAM" id="SSF69848">
    <property type="entry name" value="LCCL domain"/>
    <property type="match status" value="1"/>
</dbReference>
<feature type="compositionally biased region" description="Basic and acidic residues" evidence="1">
    <location>
        <begin position="343"/>
        <end position="354"/>
    </location>
</feature>
<sequence>MDRQLPPHPGERPPHTHHHHSSSSTSSFPTPYRMPTAQPPTQTPFGDPFSHGRDPFLSGSHATNGGLGSSSRGWPHAQGHSGVATHPSPSQHHPLPHPSAPPPPHANGLAHMPLPYDPSRRHSLGGAAGSPPQYPPGPIEPPTAPPSFASRNMPPPSPPQPGNTSSASSMLGPAPRGPPTASPFSGIRDLASLSSSSAPHRPSGGMSISSILGGSEDTRKPASSPHGSSGFPSAALPPMQPPSPGRARSSSMREGYSGATRDLSPGRAGPLAEPRPASAAFGHDRSSSDYRREEMFRASQPPRESPHSFRAFRAPPEHSPSLNGHSAVGRPSSQPAEPGPTRTLDDFARRDEPNGGRLGVFRAFGEGPYKPRSDPISRHEPSPYQNGAGPTSQPLDRAPFGSPMSQRNSREQLPAPYPQVFYGPPTREEYPGAIRSYPPPQTVLEQARESIENRQHQELRREYHPSSPPVSDVGQLDRYRNGFHERPLTYEEHQRMEAQNPNRKGSDGSVHRAILNISPELNRKGRNSPLPQAVQGAQPKHVGPAGDNPGIKSEFGRMFSGLGSGVGSATPTPAQHANGSTTPSRLTPSRNMEAMDHEDGRSGSRPGRGGSKKPRRPREDAERGEAEIYDGRMTPSLSQRGNKRAKTAHHHHHHAHHHHHHHHHQHENAENQSNPFNTIRFPSNPLSNSSLITHPTHHHHHHHGAQAHQTHQTHHHHHHPPRPLPPLRKPTTTIDSKQLMEDVSSRPRNHLGSHLYEADVSFSPASVHSDPRVYFVSTMKPMPKLEGQENSTYMIRVPRWYLSRSKEEIEAGEPNRLEEICKRRQVFGTEVYSDDSDVVAAAVHSGWLKGDFGDWNEDLMDICDEESENHDKHASSNIEEAPLSLPSKPAKPVIPPSDYDAHITILILPPLDSYASTSQHHLLSREWTKNTPHDGMSFVIHRIDFVNEGAAGRSHARGAKARKARLAIEETKRQEAARALLMLPGFGGLAGAAGKAVGIGA</sequence>
<name>A0AB34L3P8_9PEZI</name>
<dbReference type="AlphaFoldDB" id="A0AB34L3P8"/>
<feature type="compositionally biased region" description="Polar residues" evidence="1">
    <location>
        <begin position="670"/>
        <end position="692"/>
    </location>
</feature>
<feature type="compositionally biased region" description="Polar residues" evidence="1">
    <location>
        <begin position="567"/>
        <end position="590"/>
    </location>
</feature>
<evidence type="ECO:0008006" key="4">
    <source>
        <dbReference type="Google" id="ProtNLM"/>
    </source>
</evidence>
<feature type="region of interest" description="Disordered" evidence="1">
    <location>
        <begin position="518"/>
        <end position="732"/>
    </location>
</feature>
<feature type="compositionally biased region" description="Basic and acidic residues" evidence="1">
    <location>
        <begin position="453"/>
        <end position="464"/>
    </location>
</feature>
<dbReference type="InterPro" id="IPR013951">
    <property type="entry name" value="Rxt3"/>
</dbReference>
<gene>
    <name evidence="2" type="ORF">WHR41_00155</name>
</gene>
<organism evidence="2 3">
    <name type="scientific">Cladosporium halotolerans</name>
    <dbReference type="NCBI Taxonomy" id="1052096"/>
    <lineage>
        <taxon>Eukaryota</taxon>
        <taxon>Fungi</taxon>
        <taxon>Dikarya</taxon>
        <taxon>Ascomycota</taxon>
        <taxon>Pezizomycotina</taxon>
        <taxon>Dothideomycetes</taxon>
        <taxon>Dothideomycetidae</taxon>
        <taxon>Cladosporiales</taxon>
        <taxon>Cladosporiaceae</taxon>
        <taxon>Cladosporium</taxon>
    </lineage>
</organism>
<evidence type="ECO:0000313" key="2">
    <source>
        <dbReference type="EMBL" id="KAL1590882.1"/>
    </source>
</evidence>
<feature type="region of interest" description="Disordered" evidence="1">
    <location>
        <begin position="866"/>
        <end position="888"/>
    </location>
</feature>
<accession>A0AB34L3P8</accession>
<dbReference type="RefSeq" id="XP_069233987.1">
    <property type="nucleotide sequence ID" value="XM_069368761.1"/>
</dbReference>
<proteinExistence type="predicted"/>
<feature type="compositionally biased region" description="Basic and acidic residues" evidence="1">
    <location>
        <begin position="369"/>
        <end position="381"/>
    </location>
</feature>
<feature type="compositionally biased region" description="Basic and acidic residues" evidence="1">
    <location>
        <begin position="617"/>
        <end position="630"/>
    </location>
</feature>
<feature type="compositionally biased region" description="Basic and acidic residues" evidence="1">
    <location>
        <begin position="593"/>
        <end position="602"/>
    </location>
</feature>
<evidence type="ECO:0000313" key="3">
    <source>
        <dbReference type="Proteomes" id="UP000803884"/>
    </source>
</evidence>
<feature type="compositionally biased region" description="Pro residues" evidence="1">
    <location>
        <begin position="132"/>
        <end position="145"/>
    </location>
</feature>